<dbReference type="EMBL" id="AFHQ01000041">
    <property type="protein sequence ID" value="EGK59013.1"/>
    <property type="molecule type" value="Genomic_DNA"/>
</dbReference>
<dbReference type="PANTHER" id="PTHR42850:SF4">
    <property type="entry name" value="ZINC-DEPENDENT ENDOPOLYPHOSPHATASE"/>
    <property type="match status" value="1"/>
</dbReference>
<dbReference type="PROSITE" id="PS00125">
    <property type="entry name" value="SER_THR_PHOSPHATASE"/>
    <property type="match status" value="1"/>
</dbReference>
<sequence length="222" mass="25703">MYKRILAIGDIHGEWDKFVSLYRQIDFQPGRDLLVFLGDYIDRGSAPLHVLKWLFAHKNNEHIIILRGNHEQMMLDYYREGGCNNLWLWNGGDVTRDALDEEDSTLKGDFLSFIKELPLSYRINANGKHFFFCHAGVDPDIPLELQDEETLLWIREEFYDYYDGEDIIIAGHTNVEYIEQGKTVPIIRNNMILMDTGSYMPHGLVSCVDVLSGRIWQSDGGL</sequence>
<comment type="caution">
    <text evidence="2">The sequence shown here is derived from an EMBL/GenBank/DDBJ whole genome shotgun (WGS) entry which is preliminary data.</text>
</comment>
<dbReference type="InterPro" id="IPR006186">
    <property type="entry name" value="Ser/Thr-sp_prot-phosphatase"/>
</dbReference>
<dbReference type="RefSeq" id="WP_006306782.1">
    <property type="nucleotide sequence ID" value="NZ_GL892076.1"/>
</dbReference>
<dbReference type="EC" id="3.1.3.16" evidence="2"/>
<dbReference type="PRINTS" id="PR00114">
    <property type="entry name" value="STPHPHTASE"/>
</dbReference>
<dbReference type="InterPro" id="IPR004843">
    <property type="entry name" value="Calcineurin-like_PHP"/>
</dbReference>
<dbReference type="eggNOG" id="COG0639">
    <property type="taxonomic scope" value="Bacteria"/>
</dbReference>
<evidence type="ECO:0000313" key="3">
    <source>
        <dbReference type="Proteomes" id="UP000004067"/>
    </source>
</evidence>
<dbReference type="Proteomes" id="UP000004067">
    <property type="component" value="Unassembled WGS sequence"/>
</dbReference>
<dbReference type="GO" id="GO:0005737">
    <property type="term" value="C:cytoplasm"/>
    <property type="evidence" value="ECO:0007669"/>
    <property type="project" value="TreeGrafter"/>
</dbReference>
<organism evidence="2 3">
    <name type="scientific">Centipeda periodontii DSM 2778</name>
    <dbReference type="NCBI Taxonomy" id="888060"/>
    <lineage>
        <taxon>Bacteria</taxon>
        <taxon>Bacillati</taxon>
        <taxon>Bacillota</taxon>
        <taxon>Negativicutes</taxon>
        <taxon>Selenomonadales</taxon>
        <taxon>Selenomonadaceae</taxon>
        <taxon>Centipeda</taxon>
    </lineage>
</organism>
<dbReference type="AlphaFoldDB" id="F5RNE4"/>
<dbReference type="SUPFAM" id="SSF56300">
    <property type="entry name" value="Metallo-dependent phosphatases"/>
    <property type="match status" value="1"/>
</dbReference>
<accession>F5RNE4</accession>
<dbReference type="STRING" id="888060.HMPREF9081_1780"/>
<name>F5RNE4_9FIRM</name>
<dbReference type="GO" id="GO:0110154">
    <property type="term" value="P:RNA decapping"/>
    <property type="evidence" value="ECO:0007669"/>
    <property type="project" value="TreeGrafter"/>
</dbReference>
<evidence type="ECO:0000259" key="1">
    <source>
        <dbReference type="PROSITE" id="PS00125"/>
    </source>
</evidence>
<dbReference type="Pfam" id="PF00149">
    <property type="entry name" value="Metallophos"/>
    <property type="match status" value="1"/>
</dbReference>
<protein>
    <submittedName>
        <fullName evidence="2">Ser/Thr protein phosphatase</fullName>
        <ecNumber evidence="2">3.1.3.16</ecNumber>
    </submittedName>
</protein>
<dbReference type="Gene3D" id="3.60.21.10">
    <property type="match status" value="1"/>
</dbReference>
<dbReference type="GO" id="GO:0004722">
    <property type="term" value="F:protein serine/threonine phosphatase activity"/>
    <property type="evidence" value="ECO:0007669"/>
    <property type="project" value="UniProtKB-EC"/>
</dbReference>
<feature type="domain" description="Serine/threonine specific protein phosphatases" evidence="1">
    <location>
        <begin position="66"/>
        <end position="71"/>
    </location>
</feature>
<keyword evidence="3" id="KW-1185">Reference proteome</keyword>
<dbReference type="OrthoDB" id="9779903at2"/>
<proteinExistence type="predicted"/>
<keyword evidence="2" id="KW-0378">Hydrolase</keyword>
<dbReference type="InterPro" id="IPR050126">
    <property type="entry name" value="Ap4A_hydrolase"/>
</dbReference>
<reference evidence="2 3" key="1">
    <citation type="submission" date="2011-04" db="EMBL/GenBank/DDBJ databases">
        <authorList>
            <person name="Muzny D."/>
            <person name="Qin X."/>
            <person name="Deng J."/>
            <person name="Jiang H."/>
            <person name="Liu Y."/>
            <person name="Qu J."/>
            <person name="Song X.-Z."/>
            <person name="Zhang L."/>
            <person name="Thornton R."/>
            <person name="Coyle M."/>
            <person name="Francisco L."/>
            <person name="Jackson L."/>
            <person name="Javaid M."/>
            <person name="Korchina V."/>
            <person name="Kovar C."/>
            <person name="Mata R."/>
            <person name="Mathew T."/>
            <person name="Ngo R."/>
            <person name="Nguyen L."/>
            <person name="Nguyen N."/>
            <person name="Okwuonu G."/>
            <person name="Ongeri F."/>
            <person name="Pham C."/>
            <person name="Simmons D."/>
            <person name="Wilczek-Boney K."/>
            <person name="Hale W."/>
            <person name="Jakkamsetti A."/>
            <person name="Pham P."/>
            <person name="Ruth R."/>
            <person name="San Lucas F."/>
            <person name="Warren J."/>
            <person name="Zhang J."/>
            <person name="Zhao Z."/>
            <person name="Zhou C."/>
            <person name="Zhu D."/>
            <person name="Lee S."/>
            <person name="Bess C."/>
            <person name="Blankenburg K."/>
            <person name="Forbes L."/>
            <person name="Fu Q."/>
            <person name="Gubbala S."/>
            <person name="Hirani K."/>
            <person name="Jayaseelan J.C."/>
            <person name="Lara F."/>
            <person name="Munidasa M."/>
            <person name="Palculict T."/>
            <person name="Patil S."/>
            <person name="Pu L.-L."/>
            <person name="Saada N."/>
            <person name="Tang L."/>
            <person name="Weissenberger G."/>
            <person name="Zhu Y."/>
            <person name="Hemphill L."/>
            <person name="Shang Y."/>
            <person name="Youmans B."/>
            <person name="Ayvaz T."/>
            <person name="Ross M."/>
            <person name="Santibanez J."/>
            <person name="Aqrawi P."/>
            <person name="Gross S."/>
            <person name="Joshi V."/>
            <person name="Fowler G."/>
            <person name="Nazareth L."/>
            <person name="Reid J."/>
            <person name="Worley K."/>
            <person name="Petrosino J."/>
            <person name="Highlander S."/>
            <person name="Gibbs R."/>
        </authorList>
    </citation>
    <scope>NUCLEOTIDE SEQUENCE [LARGE SCALE GENOMIC DNA]</scope>
    <source>
        <strain evidence="2 3">DSM 2778</strain>
    </source>
</reference>
<dbReference type="CDD" id="cd00144">
    <property type="entry name" value="MPP_PPP_family"/>
    <property type="match status" value="1"/>
</dbReference>
<dbReference type="HOGENOM" id="CLU_023125_4_2_9"/>
<dbReference type="GO" id="GO:0008803">
    <property type="term" value="F:bis(5'-nucleosyl)-tetraphosphatase (symmetrical) activity"/>
    <property type="evidence" value="ECO:0007669"/>
    <property type="project" value="TreeGrafter"/>
</dbReference>
<evidence type="ECO:0000313" key="2">
    <source>
        <dbReference type="EMBL" id="EGK59013.1"/>
    </source>
</evidence>
<gene>
    <name evidence="2" type="ORF">HMPREF9081_1780</name>
</gene>
<dbReference type="InterPro" id="IPR029052">
    <property type="entry name" value="Metallo-depent_PP-like"/>
</dbReference>
<dbReference type="PANTHER" id="PTHR42850">
    <property type="entry name" value="METALLOPHOSPHOESTERASE"/>
    <property type="match status" value="1"/>
</dbReference>